<gene>
    <name evidence="2" type="ORF">PENTCL1PPCAC_30136</name>
</gene>
<reference evidence="2" key="1">
    <citation type="submission" date="2023-10" db="EMBL/GenBank/DDBJ databases">
        <title>Genome assembly of Pristionchus species.</title>
        <authorList>
            <person name="Yoshida K."/>
            <person name="Sommer R.J."/>
        </authorList>
    </citation>
    <scope>NUCLEOTIDE SEQUENCE</scope>
    <source>
        <strain evidence="2">RS0144</strain>
    </source>
</reference>
<feature type="transmembrane region" description="Helical" evidence="1">
    <location>
        <begin position="6"/>
        <end position="26"/>
    </location>
</feature>
<keyword evidence="1" id="KW-1133">Transmembrane helix</keyword>
<proteinExistence type="predicted"/>
<feature type="transmembrane region" description="Helical" evidence="1">
    <location>
        <begin position="78"/>
        <end position="106"/>
    </location>
</feature>
<protein>
    <recommendedName>
        <fullName evidence="4">G protein-coupled receptor</fullName>
    </recommendedName>
</protein>
<feature type="non-terminal residue" evidence="2">
    <location>
        <position position="1"/>
    </location>
</feature>
<sequence length="121" mass="13518">VMFSLTAFPISTIIVNFLTLLFLLGIDFVLNYRNQFHVFARSLIVWKLISITTTFLMNKLVEVLETCPEATTCLSHCSILHHILGVLAIVCFLCTVTISIASYLGLIESDASTHRQSIINV</sequence>
<feature type="non-terminal residue" evidence="2">
    <location>
        <position position="121"/>
    </location>
</feature>
<keyword evidence="3" id="KW-1185">Reference proteome</keyword>
<evidence type="ECO:0000313" key="3">
    <source>
        <dbReference type="Proteomes" id="UP001432027"/>
    </source>
</evidence>
<organism evidence="2 3">
    <name type="scientific">Pristionchus entomophagus</name>
    <dbReference type="NCBI Taxonomy" id="358040"/>
    <lineage>
        <taxon>Eukaryota</taxon>
        <taxon>Metazoa</taxon>
        <taxon>Ecdysozoa</taxon>
        <taxon>Nematoda</taxon>
        <taxon>Chromadorea</taxon>
        <taxon>Rhabditida</taxon>
        <taxon>Rhabditina</taxon>
        <taxon>Diplogasteromorpha</taxon>
        <taxon>Diplogasteroidea</taxon>
        <taxon>Neodiplogasteridae</taxon>
        <taxon>Pristionchus</taxon>
    </lineage>
</organism>
<evidence type="ECO:0008006" key="4">
    <source>
        <dbReference type="Google" id="ProtNLM"/>
    </source>
</evidence>
<keyword evidence="1" id="KW-0812">Transmembrane</keyword>
<dbReference type="Proteomes" id="UP001432027">
    <property type="component" value="Unassembled WGS sequence"/>
</dbReference>
<dbReference type="AlphaFoldDB" id="A0AAV5UNV0"/>
<evidence type="ECO:0000313" key="2">
    <source>
        <dbReference type="EMBL" id="GMT07962.1"/>
    </source>
</evidence>
<keyword evidence="1" id="KW-0472">Membrane</keyword>
<name>A0AAV5UNV0_9BILA</name>
<dbReference type="EMBL" id="BTSX01000006">
    <property type="protein sequence ID" value="GMT07962.1"/>
    <property type="molecule type" value="Genomic_DNA"/>
</dbReference>
<evidence type="ECO:0000256" key="1">
    <source>
        <dbReference type="SAM" id="Phobius"/>
    </source>
</evidence>
<feature type="transmembrane region" description="Helical" evidence="1">
    <location>
        <begin position="38"/>
        <end position="58"/>
    </location>
</feature>
<comment type="caution">
    <text evidence="2">The sequence shown here is derived from an EMBL/GenBank/DDBJ whole genome shotgun (WGS) entry which is preliminary data.</text>
</comment>
<accession>A0AAV5UNV0</accession>